<reference evidence="2 3" key="1">
    <citation type="submission" date="2018-05" db="EMBL/GenBank/DDBJ databases">
        <title>Genomic Encyclopedia of Archaeal and Bacterial Type Strains, Phase II (KMG-II): from individual species to whole genera.</title>
        <authorList>
            <person name="Goeker M."/>
        </authorList>
    </citation>
    <scope>NUCLEOTIDE SEQUENCE [LARGE SCALE GENOMIC DNA]</scope>
    <source>
        <strain evidence="2 3">DSM 22214</strain>
    </source>
</reference>
<keyword evidence="3" id="KW-1185">Reference proteome</keyword>
<dbReference type="Gene3D" id="2.60.120.200">
    <property type="match status" value="1"/>
</dbReference>
<dbReference type="PROSITE" id="PS51257">
    <property type="entry name" value="PROKAR_LIPOPROTEIN"/>
    <property type="match status" value="1"/>
</dbReference>
<dbReference type="Pfam" id="PF19763">
    <property type="entry name" value="DUF6250"/>
    <property type="match status" value="1"/>
</dbReference>
<feature type="domain" description="DUF6250" evidence="1">
    <location>
        <begin position="64"/>
        <end position="223"/>
    </location>
</feature>
<dbReference type="OrthoDB" id="262615at2"/>
<name>A0A316DSV4_9BACT</name>
<dbReference type="InterPro" id="IPR046217">
    <property type="entry name" value="DUF6250"/>
</dbReference>
<organism evidence="2 3">
    <name type="scientific">Arcicella aurantiaca</name>
    <dbReference type="NCBI Taxonomy" id="591202"/>
    <lineage>
        <taxon>Bacteria</taxon>
        <taxon>Pseudomonadati</taxon>
        <taxon>Bacteroidota</taxon>
        <taxon>Cytophagia</taxon>
        <taxon>Cytophagales</taxon>
        <taxon>Flectobacillaceae</taxon>
        <taxon>Arcicella</taxon>
    </lineage>
</organism>
<dbReference type="AlphaFoldDB" id="A0A316DSV4"/>
<dbReference type="EMBL" id="QGGO01000025">
    <property type="protein sequence ID" value="PWK20269.1"/>
    <property type="molecule type" value="Genomic_DNA"/>
</dbReference>
<accession>A0A316DSV4</accession>
<protein>
    <submittedName>
        <fullName evidence="2">Rhamnogalacturonan endolyase</fullName>
    </submittedName>
</protein>
<gene>
    <name evidence="2" type="ORF">LV89_03811</name>
</gene>
<keyword evidence="2" id="KW-0456">Lyase</keyword>
<comment type="caution">
    <text evidence="2">The sequence shown here is derived from an EMBL/GenBank/DDBJ whole genome shotgun (WGS) entry which is preliminary data.</text>
</comment>
<evidence type="ECO:0000313" key="2">
    <source>
        <dbReference type="EMBL" id="PWK20269.1"/>
    </source>
</evidence>
<evidence type="ECO:0000259" key="1">
    <source>
        <dbReference type="Pfam" id="PF19763"/>
    </source>
</evidence>
<dbReference type="Proteomes" id="UP000245489">
    <property type="component" value="Unassembled WGS sequence"/>
</dbReference>
<sequence length="228" mass="26794">MKILRVICLCTIIGFIGSCIGQNRMKNILFKEDFYTPLNTQKWIAEIEPLPNSKVFTQENKLILDTKGGVTVWYNQVLTGNYEILFKRKIIVADGKNDRLSDLNVFWLAETPNNTNLFTRTGKFEDYDSLNMYYVGMGGNTNTTTRFRKYEANTQRKLLAEKNEAKYLLKPNHEYQIKIIVKDKITSFWVDGEKFFEANDEHFPSKSYFGFRSTFSHQEIWDFKVLRL</sequence>
<proteinExistence type="predicted"/>
<evidence type="ECO:0000313" key="3">
    <source>
        <dbReference type="Proteomes" id="UP000245489"/>
    </source>
</evidence>
<dbReference type="GO" id="GO:0016829">
    <property type="term" value="F:lyase activity"/>
    <property type="evidence" value="ECO:0007669"/>
    <property type="project" value="UniProtKB-KW"/>
</dbReference>